<comment type="caution">
    <text evidence="3">The sequence shown here is derived from an EMBL/GenBank/DDBJ whole genome shotgun (WGS) entry which is preliminary data.</text>
</comment>
<dbReference type="Proteomes" id="UP000254925">
    <property type="component" value="Unassembled WGS sequence"/>
</dbReference>
<evidence type="ECO:0000313" key="3">
    <source>
        <dbReference type="EMBL" id="RDI57962.1"/>
    </source>
</evidence>
<evidence type="ECO:0000256" key="2">
    <source>
        <dbReference type="SAM" id="Phobius"/>
    </source>
</evidence>
<accession>A0A370HIW2</accession>
<dbReference type="AlphaFoldDB" id="A0A370HIW2"/>
<keyword evidence="4" id="KW-1185">Reference proteome</keyword>
<feature type="transmembrane region" description="Helical" evidence="2">
    <location>
        <begin position="116"/>
        <end position="136"/>
    </location>
</feature>
<organism evidence="3 4">
    <name type="scientific">Microvirga subterranea</name>
    <dbReference type="NCBI Taxonomy" id="186651"/>
    <lineage>
        <taxon>Bacteria</taxon>
        <taxon>Pseudomonadati</taxon>
        <taxon>Pseudomonadota</taxon>
        <taxon>Alphaproteobacteria</taxon>
        <taxon>Hyphomicrobiales</taxon>
        <taxon>Methylobacteriaceae</taxon>
        <taxon>Microvirga</taxon>
    </lineage>
</organism>
<sequence>MQVATRIDDQDFTFSVWRGTIRAVFSAPKQGSRAVEIHVQSDDGNRRSVIVKPLIFTRTDDTVSLVYARPASARSGVLVGLVNHTTGRWCSMPQGIVPIRLRPSLLVGLMRDVRRITIPGAAILLTVLAAGGLHLAEKSLEVLTWSLVAGVIMALLWAFNELANWQAEVAERLVVSHTDEFLADLAMIDVEEAPPALADGAGPTRILKGELWTSDLEADAAAERNRDDQSPEDRPYGALRLP</sequence>
<keyword evidence="2" id="KW-1133">Transmembrane helix</keyword>
<evidence type="ECO:0000313" key="4">
    <source>
        <dbReference type="Proteomes" id="UP000254925"/>
    </source>
</evidence>
<feature type="transmembrane region" description="Helical" evidence="2">
    <location>
        <begin position="142"/>
        <end position="159"/>
    </location>
</feature>
<feature type="compositionally biased region" description="Basic and acidic residues" evidence="1">
    <location>
        <begin position="221"/>
        <end position="235"/>
    </location>
</feature>
<feature type="region of interest" description="Disordered" evidence="1">
    <location>
        <begin position="218"/>
        <end position="242"/>
    </location>
</feature>
<name>A0A370HIW2_9HYPH</name>
<gene>
    <name evidence="3" type="ORF">DES45_106276</name>
</gene>
<protein>
    <submittedName>
        <fullName evidence="3">Uncharacterized protein</fullName>
    </submittedName>
</protein>
<reference evidence="3 4" key="1">
    <citation type="submission" date="2018-07" db="EMBL/GenBank/DDBJ databases">
        <title>Genomic Encyclopedia of Type Strains, Phase IV (KMG-IV): sequencing the most valuable type-strain genomes for metagenomic binning, comparative biology and taxonomic classification.</title>
        <authorList>
            <person name="Goeker M."/>
        </authorList>
    </citation>
    <scope>NUCLEOTIDE SEQUENCE [LARGE SCALE GENOMIC DNA]</scope>
    <source>
        <strain evidence="3 4">DSM 14364</strain>
    </source>
</reference>
<keyword evidence="2" id="KW-0472">Membrane</keyword>
<evidence type="ECO:0000256" key="1">
    <source>
        <dbReference type="SAM" id="MobiDB-lite"/>
    </source>
</evidence>
<dbReference type="EMBL" id="QQBB01000006">
    <property type="protein sequence ID" value="RDI57962.1"/>
    <property type="molecule type" value="Genomic_DNA"/>
</dbReference>
<proteinExistence type="predicted"/>
<keyword evidence="2" id="KW-0812">Transmembrane</keyword>